<evidence type="ECO:0000313" key="3">
    <source>
        <dbReference type="Proteomes" id="UP001165423"/>
    </source>
</evidence>
<accession>A0ABT0A619</accession>
<comment type="caution">
    <text evidence="2">The sequence shown here is derived from an EMBL/GenBank/DDBJ whole genome shotgun (WGS) entry which is preliminary data.</text>
</comment>
<keyword evidence="3" id="KW-1185">Reference proteome</keyword>
<evidence type="ECO:0000313" key="2">
    <source>
        <dbReference type="EMBL" id="MCJ0826427.1"/>
    </source>
</evidence>
<sequence length="228" mass="24301">MTAATPTPRLRNWSPALLLLALAWSGAAWSVAPEPAPAVDAGWILAKLARPLPSRTGFVELRDSKLLQEPLRIAGEYRRPDADTLVREVRAPYAETTTIRAGEVSIARSGKATRRFSLSRAPELAGLQASFGALLAGDRKRLEQHYTLASEGSRERWTLVLTPKDAAMAEKVRAIALYGRGAELRCIETRPAADGGQAQRTLLAGAAREAGDVASATALAALCHAAQG</sequence>
<evidence type="ECO:0000256" key="1">
    <source>
        <dbReference type="SAM" id="SignalP"/>
    </source>
</evidence>
<dbReference type="EMBL" id="JALGCL010000003">
    <property type="protein sequence ID" value="MCJ0826427.1"/>
    <property type="molecule type" value="Genomic_DNA"/>
</dbReference>
<dbReference type="Pfam" id="PF19574">
    <property type="entry name" value="LolA_3"/>
    <property type="match status" value="1"/>
</dbReference>
<feature type="chain" id="PRO_5046784466" evidence="1">
    <location>
        <begin position="31"/>
        <end position="228"/>
    </location>
</feature>
<feature type="signal peptide" evidence="1">
    <location>
        <begin position="1"/>
        <end position="30"/>
    </location>
</feature>
<organism evidence="2 3">
    <name type="scientific">Cognatiluteimonas sedimenti</name>
    <dbReference type="NCBI Taxonomy" id="2927791"/>
    <lineage>
        <taxon>Bacteria</taxon>
        <taxon>Pseudomonadati</taxon>
        <taxon>Pseudomonadota</taxon>
        <taxon>Gammaproteobacteria</taxon>
        <taxon>Lysobacterales</taxon>
        <taxon>Lysobacteraceae</taxon>
        <taxon>Cognatiluteimonas</taxon>
    </lineage>
</organism>
<dbReference type="Gene3D" id="2.50.20.10">
    <property type="entry name" value="Lipoprotein localisation LolA/LolB/LppX"/>
    <property type="match status" value="1"/>
</dbReference>
<dbReference type="InterPro" id="IPR004564">
    <property type="entry name" value="OM_lipoprot_carrier_LolA-like"/>
</dbReference>
<dbReference type="Proteomes" id="UP001165423">
    <property type="component" value="Unassembled WGS sequence"/>
</dbReference>
<proteinExistence type="predicted"/>
<name>A0ABT0A619_9GAMM</name>
<protein>
    <submittedName>
        <fullName evidence="2">Fatty acyl CoA synthetase</fullName>
    </submittedName>
</protein>
<reference evidence="2 3" key="1">
    <citation type="submission" date="2022-03" db="EMBL/GenBank/DDBJ databases">
        <title>Luteimonas soily sp. nov., a novel bacterium isolated from the soil.</title>
        <authorList>
            <person name="Zhang X."/>
        </authorList>
    </citation>
    <scope>NUCLEOTIDE SEQUENCE [LARGE SCALE GENOMIC DNA]</scope>
    <source>
        <strain evidence="2 3">50</strain>
    </source>
</reference>
<keyword evidence="1" id="KW-0732">Signal</keyword>
<dbReference type="RefSeq" id="WP_243321859.1">
    <property type="nucleotide sequence ID" value="NZ_JALGCL010000003.1"/>
</dbReference>
<gene>
    <name evidence="2" type="ORF">MQC88_10775</name>
</gene>